<protein>
    <submittedName>
        <fullName evidence="2">Uncharacterized protein</fullName>
    </submittedName>
</protein>
<accession>A0A8J3N4X5</accession>
<evidence type="ECO:0000313" key="3">
    <source>
        <dbReference type="Proteomes" id="UP000597444"/>
    </source>
</evidence>
<keyword evidence="3" id="KW-1185">Reference proteome</keyword>
<dbReference type="Proteomes" id="UP000597444">
    <property type="component" value="Unassembled WGS sequence"/>
</dbReference>
<organism evidence="2 3">
    <name type="scientific">Reticulibacter mediterranei</name>
    <dbReference type="NCBI Taxonomy" id="2778369"/>
    <lineage>
        <taxon>Bacteria</taxon>
        <taxon>Bacillati</taxon>
        <taxon>Chloroflexota</taxon>
        <taxon>Ktedonobacteria</taxon>
        <taxon>Ktedonobacterales</taxon>
        <taxon>Reticulibacteraceae</taxon>
        <taxon>Reticulibacter</taxon>
    </lineage>
</organism>
<dbReference type="RefSeq" id="WP_220209393.1">
    <property type="nucleotide sequence ID" value="NZ_BNJK01000002.1"/>
</dbReference>
<name>A0A8J3N4X5_9CHLR</name>
<gene>
    <name evidence="2" type="ORF">KSF_087400</name>
</gene>
<evidence type="ECO:0000313" key="2">
    <source>
        <dbReference type="EMBL" id="GHO98692.1"/>
    </source>
</evidence>
<reference evidence="2" key="1">
    <citation type="submission" date="2020-10" db="EMBL/GenBank/DDBJ databases">
        <title>Taxonomic study of unclassified bacteria belonging to the class Ktedonobacteria.</title>
        <authorList>
            <person name="Yabe S."/>
            <person name="Wang C.M."/>
            <person name="Zheng Y."/>
            <person name="Sakai Y."/>
            <person name="Cavaletti L."/>
            <person name="Monciardini P."/>
            <person name="Donadio S."/>
        </authorList>
    </citation>
    <scope>NUCLEOTIDE SEQUENCE</scope>
    <source>
        <strain evidence="2">ID150040</strain>
    </source>
</reference>
<dbReference type="EMBL" id="BNJK01000002">
    <property type="protein sequence ID" value="GHO98692.1"/>
    <property type="molecule type" value="Genomic_DNA"/>
</dbReference>
<comment type="caution">
    <text evidence="2">The sequence shown here is derived from an EMBL/GenBank/DDBJ whole genome shotgun (WGS) entry which is preliminary data.</text>
</comment>
<proteinExistence type="predicted"/>
<dbReference type="AlphaFoldDB" id="A0A8J3N4X5"/>
<evidence type="ECO:0000256" key="1">
    <source>
        <dbReference type="SAM" id="MobiDB-lite"/>
    </source>
</evidence>
<sequence length="144" mass="16017">MHTPSAVHQDSPYPIEQRIYGGYMILLLRHIHTIFLYDPETSTLHHFGTSKGEYTIMEQFVRAPCGSLLPFSAFAATTKESPLPLRRFIMRLRKKLPEGWAIPCTKSSSAMGGGYRLVPPRTRTGEPSFEQGAEAVGSVLLPPS</sequence>
<feature type="region of interest" description="Disordered" evidence="1">
    <location>
        <begin position="122"/>
        <end position="144"/>
    </location>
</feature>